<reference evidence="2" key="2">
    <citation type="submission" date="2025-08" db="UniProtKB">
        <authorList>
            <consortium name="Ensembl"/>
        </authorList>
    </citation>
    <scope>IDENTIFICATION</scope>
</reference>
<dbReference type="InterPro" id="IPR001304">
    <property type="entry name" value="C-type_lectin-like"/>
</dbReference>
<dbReference type="InterPro" id="IPR016187">
    <property type="entry name" value="CTDL_fold"/>
</dbReference>
<organism evidence="2 3">
    <name type="scientific">Oreochromis aureus</name>
    <name type="common">Israeli tilapia</name>
    <name type="synonym">Chromis aureus</name>
    <dbReference type="NCBI Taxonomy" id="47969"/>
    <lineage>
        <taxon>Eukaryota</taxon>
        <taxon>Metazoa</taxon>
        <taxon>Chordata</taxon>
        <taxon>Craniata</taxon>
        <taxon>Vertebrata</taxon>
        <taxon>Euteleostomi</taxon>
        <taxon>Actinopterygii</taxon>
        <taxon>Neopterygii</taxon>
        <taxon>Teleostei</taxon>
        <taxon>Neoteleostei</taxon>
        <taxon>Acanthomorphata</taxon>
        <taxon>Ovalentaria</taxon>
        <taxon>Cichlomorphae</taxon>
        <taxon>Cichliformes</taxon>
        <taxon>Cichlidae</taxon>
        <taxon>African cichlids</taxon>
        <taxon>Pseudocrenilabrinae</taxon>
        <taxon>Oreochromini</taxon>
        <taxon>Oreochromis</taxon>
    </lineage>
</organism>
<feature type="domain" description="C-type lectin" evidence="1">
    <location>
        <begin position="247"/>
        <end position="362"/>
    </location>
</feature>
<accession>A0AAZ1XDJ8</accession>
<proteinExistence type="predicted"/>
<reference evidence="3" key="1">
    <citation type="submission" date="2020-03" db="EMBL/GenBank/DDBJ databases">
        <title>Evolution of repeat sequences and sex chromosomes of tilapia species revealed by chromosome-level genomes.</title>
        <authorList>
            <person name="Xu L."/>
            <person name="Tao W."/>
            <person name="Wang D."/>
            <person name="Zhou Q."/>
        </authorList>
    </citation>
    <scope>NUCLEOTIDE SEQUENCE [LARGE SCALE GENOMIC DNA]</scope>
    <source>
        <strain evidence="3">Israel</strain>
    </source>
</reference>
<evidence type="ECO:0000313" key="2">
    <source>
        <dbReference type="Ensembl" id="ENSOABP00000065733.1"/>
    </source>
</evidence>
<dbReference type="Pfam" id="PF00059">
    <property type="entry name" value="Lectin_C"/>
    <property type="match status" value="3"/>
</dbReference>
<dbReference type="PANTHER" id="PTHR45784:SF3">
    <property type="entry name" value="C-TYPE LECTIN DOMAIN FAMILY 4 MEMBER K-LIKE-RELATED"/>
    <property type="match status" value="1"/>
</dbReference>
<dbReference type="Proteomes" id="UP000472276">
    <property type="component" value="Unassembled WGS sequence"/>
</dbReference>
<dbReference type="CDD" id="cd00037">
    <property type="entry name" value="CLECT"/>
    <property type="match status" value="1"/>
</dbReference>
<dbReference type="Gene3D" id="3.10.100.10">
    <property type="entry name" value="Mannose-Binding Protein A, subunit A"/>
    <property type="match status" value="3"/>
</dbReference>
<keyword evidence="3" id="KW-1185">Reference proteome</keyword>
<dbReference type="SUPFAM" id="SSF56436">
    <property type="entry name" value="C-type lectin-like"/>
    <property type="match status" value="3"/>
</dbReference>
<dbReference type="PANTHER" id="PTHR45784">
    <property type="entry name" value="C-TYPE LECTIN DOMAIN FAMILY 20 MEMBER A-RELATED"/>
    <property type="match status" value="1"/>
</dbReference>
<protein>
    <recommendedName>
        <fullName evidence="1">C-type lectin domain-containing protein</fullName>
    </recommendedName>
</protein>
<reference evidence="2" key="3">
    <citation type="submission" date="2025-09" db="UniProtKB">
        <authorList>
            <consortium name="Ensembl"/>
        </authorList>
    </citation>
    <scope>IDENTIFICATION</scope>
</reference>
<feature type="domain" description="C-type lectin" evidence="1">
    <location>
        <begin position="139"/>
        <end position="248"/>
    </location>
</feature>
<evidence type="ECO:0000259" key="1">
    <source>
        <dbReference type="PROSITE" id="PS50041"/>
    </source>
</evidence>
<evidence type="ECO:0000313" key="3">
    <source>
        <dbReference type="Proteomes" id="UP000472276"/>
    </source>
</evidence>
<dbReference type="Ensembl" id="ENSOABT00000070456.1">
    <property type="protein sequence ID" value="ENSOABP00000065733.1"/>
    <property type="gene ID" value="ENSOABG00000027485.1"/>
</dbReference>
<dbReference type="InterPro" id="IPR016186">
    <property type="entry name" value="C-type_lectin-like/link_sf"/>
</dbReference>
<name>A0AAZ1XDJ8_OREAU</name>
<dbReference type="AlphaFoldDB" id="A0AAZ1XDJ8"/>
<sequence length="363" mass="42876">RGLTQHTLLYFTNRSTFGVTQSSQYHFIAENKSWYEAQRYCREKYTDLAKVFDMTDMSRLRNSTQNQGEAWIGLNNNTGGNRTWHWSLPGVEYIHNDSSWDLNGRYGTEKPGNCGRKRYDNGDKKLVDVSCNHTMWFICYDGEKITSQNWKEGQSYCRSIYTDLASGLNQVDGEEMKDLCINSTFSAWVGLFRDSWRWSDGSDFSFRYWDMELFNDEQSNKTCAMTLLNRSGKWSSDECDREKPFFCYDDKLILIKENKTWEEALDYCRKYHRVLVSITNHYQQRWAEVRAKNASSPFVWLGLRYSCTLGLWFWVNDKLVCYEKWSKNGTTEECDVAVGMQSGGQHEWFSQRENQTYNFFCLK</sequence>
<dbReference type="PROSITE" id="PS50041">
    <property type="entry name" value="C_TYPE_LECTIN_2"/>
    <property type="match status" value="3"/>
</dbReference>
<dbReference type="SMART" id="SM00034">
    <property type="entry name" value="CLECT"/>
    <property type="match status" value="3"/>
</dbReference>
<feature type="domain" description="C-type lectin" evidence="1">
    <location>
        <begin position="20"/>
        <end position="140"/>
    </location>
</feature>